<dbReference type="GO" id="GO:0005524">
    <property type="term" value="F:ATP binding"/>
    <property type="evidence" value="ECO:0007669"/>
    <property type="project" value="UniProtKB-KW"/>
</dbReference>
<dbReference type="Gene3D" id="3.40.50.300">
    <property type="entry name" value="P-loop containing nucleotide triphosphate hydrolases"/>
    <property type="match status" value="1"/>
</dbReference>
<protein>
    <recommendedName>
        <fullName evidence="3">ABC transporter domain-containing protein</fullName>
    </recommendedName>
</protein>
<dbReference type="InterPro" id="IPR027417">
    <property type="entry name" value="P-loop_NTPase"/>
</dbReference>
<dbReference type="SUPFAM" id="SSF52540">
    <property type="entry name" value="P-loop containing nucleoside triphosphate hydrolases"/>
    <property type="match status" value="1"/>
</dbReference>
<dbReference type="AlphaFoldDB" id="D0BKG7"/>
<comment type="caution">
    <text evidence="4">The sequence shown here is derived from an EMBL/GenBank/DDBJ whole genome shotgun (WGS) entry which is preliminary data.</text>
</comment>
<dbReference type="RefSeq" id="WP_006702726.1">
    <property type="nucleotide sequence ID" value="NZ_KI391971.1"/>
</dbReference>
<evidence type="ECO:0000256" key="1">
    <source>
        <dbReference type="ARBA" id="ARBA00022741"/>
    </source>
</evidence>
<dbReference type="PANTHER" id="PTHR43158:SF2">
    <property type="entry name" value="SKFA PEPTIDE EXPORT ATP-BINDING PROTEIN SKFE"/>
    <property type="match status" value="1"/>
</dbReference>
<dbReference type="GO" id="GO:0016887">
    <property type="term" value="F:ATP hydrolysis activity"/>
    <property type="evidence" value="ECO:0007669"/>
    <property type="project" value="InterPro"/>
</dbReference>
<dbReference type="EMBL" id="ACRF02000013">
    <property type="protein sequence ID" value="EEW93570.1"/>
    <property type="molecule type" value="Genomic_DNA"/>
</dbReference>
<dbReference type="CDD" id="cd03230">
    <property type="entry name" value="ABC_DR_subfamily_A"/>
    <property type="match status" value="1"/>
</dbReference>
<dbReference type="InterPro" id="IPR017871">
    <property type="entry name" value="ABC_transporter-like_CS"/>
</dbReference>
<dbReference type="Pfam" id="PF00005">
    <property type="entry name" value="ABC_tran"/>
    <property type="match status" value="1"/>
</dbReference>
<organism evidence="4 5">
    <name type="scientific">Granulicatella elegans ATCC 700633</name>
    <dbReference type="NCBI Taxonomy" id="626369"/>
    <lineage>
        <taxon>Bacteria</taxon>
        <taxon>Bacillati</taxon>
        <taxon>Bacillota</taxon>
        <taxon>Bacilli</taxon>
        <taxon>Lactobacillales</taxon>
        <taxon>Carnobacteriaceae</taxon>
        <taxon>Granulicatella</taxon>
    </lineage>
</organism>
<dbReference type="InterPro" id="IPR003593">
    <property type="entry name" value="AAA+_ATPase"/>
</dbReference>
<reference evidence="4" key="1">
    <citation type="submission" date="2009-09" db="EMBL/GenBank/DDBJ databases">
        <authorList>
            <consortium name="The Broad Institute Genome Sequencing Platform"/>
            <person name="Ward D."/>
            <person name="Feldgarden M."/>
            <person name="Earl A."/>
            <person name="Young S.K."/>
            <person name="Zeng Q."/>
            <person name="Koehrsen M."/>
            <person name="Alvarado L."/>
            <person name="Berlin A."/>
            <person name="Bochicchio J."/>
            <person name="Borenstein D."/>
            <person name="Chapman S.B."/>
            <person name="Chen Z."/>
            <person name="Engels R."/>
            <person name="Freedman E."/>
            <person name="Gellesch M."/>
            <person name="Goldberg J."/>
            <person name="Griggs A."/>
            <person name="Gujja S."/>
            <person name="Heilman E."/>
            <person name="Heiman D."/>
            <person name="Hepburn T."/>
            <person name="Howarth C."/>
            <person name="Jen D."/>
            <person name="Larson L."/>
            <person name="Lewis B."/>
            <person name="Mehta T."/>
            <person name="Park D."/>
            <person name="Pearson M."/>
            <person name="Roberts A."/>
            <person name="Saif S."/>
            <person name="Shea T."/>
            <person name="Shenoy N."/>
            <person name="Sisk P."/>
            <person name="Stolte C."/>
            <person name="Sykes S."/>
            <person name="Thomson T."/>
            <person name="Walk T."/>
            <person name="White J."/>
            <person name="Yandava C."/>
            <person name="Sibley C.D."/>
            <person name="Field T.R."/>
            <person name="Grinwis M."/>
            <person name="Eshaghurshan C.S."/>
            <person name="Surette M.G."/>
            <person name="Haas B."/>
            <person name="Nusbaum C."/>
            <person name="Birren B."/>
        </authorList>
    </citation>
    <scope>NUCLEOTIDE SEQUENCE [LARGE SCALE GENOMIC DNA]</scope>
    <source>
        <strain evidence="4">ATCC 700633</strain>
    </source>
</reference>
<dbReference type="PROSITE" id="PS00211">
    <property type="entry name" value="ABC_TRANSPORTER_1"/>
    <property type="match status" value="1"/>
</dbReference>
<dbReference type="PROSITE" id="PS50893">
    <property type="entry name" value="ABC_TRANSPORTER_2"/>
    <property type="match status" value="1"/>
</dbReference>
<feature type="domain" description="ABC transporter" evidence="3">
    <location>
        <begin position="1"/>
        <end position="228"/>
    </location>
</feature>
<proteinExistence type="predicted"/>
<keyword evidence="1" id="KW-0547">Nucleotide-binding</keyword>
<sequence length="299" mass="34356">MLNISIAKFSYGEKEVLNDIHIQIDKPRIIGLVAPNGTGKSTLIEIIAGNLNSRDVSVLLDDKNYKNHYLEMKRKIVRMCNQDDLYSELTGLQHLQFYAEMWNIKPSFVDEVVSKLQMTEYISNKVSSYSLGMKQRLCFALVVVTNCEVMLLDEVMNGLDPDNVQLISKVLQSLKNEGKIIIIASHLLNNLNSIADEVYFLKDKRIALKYQLEDQCNQSIEIQFSSLDSYKEFTEQFMNLNRLSNPSELTISIIDLNELDLIFSWIQSNLKDIYSLAYGIKGCEIIYQELFHSNDEGRE</sequence>
<keyword evidence="5" id="KW-1185">Reference proteome</keyword>
<evidence type="ECO:0000313" key="4">
    <source>
        <dbReference type="EMBL" id="EEW93570.1"/>
    </source>
</evidence>
<dbReference type="PANTHER" id="PTHR43158">
    <property type="entry name" value="SKFA PEPTIDE EXPORT ATP-BINDING PROTEIN SKFE"/>
    <property type="match status" value="1"/>
</dbReference>
<name>D0BKG7_9LACT</name>
<evidence type="ECO:0000313" key="5">
    <source>
        <dbReference type="Proteomes" id="UP000002939"/>
    </source>
</evidence>
<dbReference type="Proteomes" id="UP000002939">
    <property type="component" value="Unassembled WGS sequence"/>
</dbReference>
<evidence type="ECO:0000259" key="3">
    <source>
        <dbReference type="PROSITE" id="PS50893"/>
    </source>
</evidence>
<keyword evidence="2" id="KW-0067">ATP-binding</keyword>
<accession>D0BKG7</accession>
<gene>
    <name evidence="4" type="ORF">HMPREF0446_00452</name>
</gene>
<dbReference type="STRING" id="626369.HMPREF0446_00452"/>
<reference evidence="4" key="2">
    <citation type="submission" date="2011-10" db="EMBL/GenBank/DDBJ databases">
        <title>The Genome Sequence of Granulicatella elegans ATCC 700633.</title>
        <authorList>
            <consortium name="The Broad Institute Genome Sequencing Platform"/>
            <consortium name="The Broad Institute Genome Sequencing Center for Infectious Disease"/>
            <person name="Earl A."/>
            <person name="Ward D."/>
            <person name="Feldgarden M."/>
            <person name="Gevers D."/>
            <person name="Sibley C.D."/>
            <person name="Field T.R."/>
            <person name="Grinwis M."/>
            <person name="Eshaghurshan C.S."/>
            <person name="Surette M.G."/>
            <person name="Young S.K."/>
            <person name="Zeng Q."/>
            <person name="Gargeya S."/>
            <person name="Fitzgerald M."/>
            <person name="Haas B."/>
            <person name="Abouelleil A."/>
            <person name="Alvarado L."/>
            <person name="Arachchi H.M."/>
            <person name="Berlin A."/>
            <person name="Brown A."/>
            <person name="Chapman S.B."/>
            <person name="Chen Z."/>
            <person name="Dunbar C."/>
            <person name="Freedman E."/>
            <person name="Gearin G."/>
            <person name="Goldberg J."/>
            <person name="Griggs A."/>
            <person name="Gujja S."/>
            <person name="Heiman D."/>
            <person name="Howarth C."/>
            <person name="Larson L."/>
            <person name="Lui A."/>
            <person name="MacDonald P.J.P."/>
            <person name="Montmayeur A."/>
            <person name="Murphy C."/>
            <person name="Neiman D."/>
            <person name="Pearson M."/>
            <person name="Priest M."/>
            <person name="Roberts A."/>
            <person name="Saif S."/>
            <person name="Shea T."/>
            <person name="Shenoy N."/>
            <person name="Sisk P."/>
            <person name="Stolte C."/>
            <person name="Sykes S."/>
            <person name="Wortman J."/>
            <person name="Nusbaum C."/>
            <person name="Birren B."/>
        </authorList>
    </citation>
    <scope>NUCLEOTIDE SEQUENCE [LARGE SCALE GENOMIC DNA]</scope>
    <source>
        <strain evidence="4">ATCC 700633</strain>
    </source>
</reference>
<evidence type="ECO:0000256" key="2">
    <source>
        <dbReference type="ARBA" id="ARBA00022840"/>
    </source>
</evidence>
<dbReference type="InterPro" id="IPR003439">
    <property type="entry name" value="ABC_transporter-like_ATP-bd"/>
</dbReference>
<dbReference type="SMART" id="SM00382">
    <property type="entry name" value="AAA"/>
    <property type="match status" value="1"/>
</dbReference>
<dbReference type="eggNOG" id="COG1131">
    <property type="taxonomic scope" value="Bacteria"/>
</dbReference>
<dbReference type="HOGENOM" id="CLU_000604_1_2_9"/>